<keyword evidence="2" id="KW-1185">Reference proteome</keyword>
<gene>
    <name evidence="1" type="ORF">A6A04_09380</name>
</gene>
<reference evidence="1 2" key="1">
    <citation type="submission" date="2016-04" db="EMBL/GenBank/DDBJ databases">
        <title>Draft genome sequence of freshwater magnetotactic bacteria Magnetospirillum marisnigri SP-1 and Magnetospirillum moscoviense BB-1.</title>
        <authorList>
            <person name="Koziaeva V."/>
            <person name="Dziuba M.V."/>
            <person name="Ivanov T.M."/>
            <person name="Kuznetsov B."/>
            <person name="Grouzdev D.S."/>
        </authorList>
    </citation>
    <scope>NUCLEOTIDE SEQUENCE [LARGE SCALE GENOMIC DNA]</scope>
    <source>
        <strain evidence="1 2">SP-1</strain>
    </source>
</reference>
<evidence type="ECO:0000313" key="1">
    <source>
        <dbReference type="EMBL" id="OAN44073.1"/>
    </source>
</evidence>
<dbReference type="EMBL" id="LWQT01000120">
    <property type="protein sequence ID" value="OAN44073.1"/>
    <property type="molecule type" value="Genomic_DNA"/>
</dbReference>
<evidence type="ECO:0000313" key="2">
    <source>
        <dbReference type="Proteomes" id="UP000078428"/>
    </source>
</evidence>
<protein>
    <recommendedName>
        <fullName evidence="3">PilZ domain-containing protein</fullName>
    </recommendedName>
</protein>
<name>A0A178M6A6_9PROT</name>
<comment type="caution">
    <text evidence="1">The sequence shown here is derived from an EMBL/GenBank/DDBJ whole genome shotgun (WGS) entry which is preliminary data.</text>
</comment>
<organism evidence="1 2">
    <name type="scientific">Paramagnetospirillum marisnigri</name>
    <dbReference type="NCBI Taxonomy" id="1285242"/>
    <lineage>
        <taxon>Bacteria</taxon>
        <taxon>Pseudomonadati</taxon>
        <taxon>Pseudomonadota</taxon>
        <taxon>Alphaproteobacteria</taxon>
        <taxon>Rhodospirillales</taxon>
        <taxon>Magnetospirillaceae</taxon>
        <taxon>Paramagnetospirillum</taxon>
    </lineage>
</organism>
<accession>A0A178M6A6</accession>
<sequence length="108" mass="12124">MSQHHERRQHSRKIGHGLVVLIDNRSHPVIDISVEGVKYQGNGSHVGATVSLKLARLDDMKDCVEGRVEVVDIDYETTRGRFIPTVGLLRYIIGHISKTTGSEPTYFK</sequence>
<evidence type="ECO:0008006" key="3">
    <source>
        <dbReference type="Google" id="ProtNLM"/>
    </source>
</evidence>
<dbReference type="OrthoDB" id="7356944at2"/>
<proteinExistence type="predicted"/>
<dbReference type="AlphaFoldDB" id="A0A178M6A6"/>
<dbReference type="Proteomes" id="UP000078428">
    <property type="component" value="Unassembled WGS sequence"/>
</dbReference>